<dbReference type="InterPro" id="IPR029016">
    <property type="entry name" value="GAF-like_dom_sf"/>
</dbReference>
<gene>
    <name evidence="3" type="ORF">KJB30_08660</name>
</gene>
<keyword evidence="1" id="KW-0812">Transmembrane</keyword>
<dbReference type="Proteomes" id="UP000784128">
    <property type="component" value="Unassembled WGS sequence"/>
</dbReference>
<feature type="transmembrane region" description="Helical" evidence="1">
    <location>
        <begin position="54"/>
        <end position="79"/>
    </location>
</feature>
<dbReference type="Pfam" id="PF16963">
    <property type="entry name" value="PelD_GGDEF"/>
    <property type="match status" value="1"/>
</dbReference>
<dbReference type="InterPro" id="IPR038367">
    <property type="entry name" value="PelD_GGDEF_sf"/>
</dbReference>
<feature type="domain" description="PelD GGDEF" evidence="2">
    <location>
        <begin position="313"/>
        <end position="436"/>
    </location>
</feature>
<organism evidence="3 4">
    <name type="scientific">Pelotalea chapellei</name>
    <dbReference type="NCBI Taxonomy" id="44671"/>
    <lineage>
        <taxon>Bacteria</taxon>
        <taxon>Pseudomonadati</taxon>
        <taxon>Thermodesulfobacteriota</taxon>
        <taxon>Desulfuromonadia</taxon>
        <taxon>Geobacterales</taxon>
        <taxon>Geobacteraceae</taxon>
        <taxon>Pelotalea</taxon>
    </lineage>
</organism>
<feature type="transmembrane region" description="Helical" evidence="1">
    <location>
        <begin position="91"/>
        <end position="111"/>
    </location>
</feature>
<evidence type="ECO:0000313" key="4">
    <source>
        <dbReference type="Proteomes" id="UP000784128"/>
    </source>
</evidence>
<dbReference type="EMBL" id="JAHDYS010000007">
    <property type="protein sequence ID" value="MBT1071851.1"/>
    <property type="molecule type" value="Genomic_DNA"/>
</dbReference>
<dbReference type="RefSeq" id="WP_214298085.1">
    <property type="nucleotide sequence ID" value="NZ_JAHDYS010000007.1"/>
</dbReference>
<evidence type="ECO:0000313" key="3">
    <source>
        <dbReference type="EMBL" id="MBT1071851.1"/>
    </source>
</evidence>
<evidence type="ECO:0000256" key="1">
    <source>
        <dbReference type="SAM" id="Phobius"/>
    </source>
</evidence>
<comment type="caution">
    <text evidence="3">The sequence shown here is derived from an EMBL/GenBank/DDBJ whole genome shotgun (WGS) entry which is preliminary data.</text>
</comment>
<dbReference type="InterPro" id="IPR031583">
    <property type="entry name" value="PelD_GGDEF"/>
</dbReference>
<evidence type="ECO:0000259" key="2">
    <source>
        <dbReference type="Pfam" id="PF16963"/>
    </source>
</evidence>
<proteinExistence type="predicted"/>
<sequence>MASVRLTKVVAGKLECWLETVIITALFLIGGYYFNSDDPFFIQAQFPWIWFGPLLIALRYGIGPGITSVVIISIAWLVLQHQGVLKEDFPTEFILGGTLLTLISGQFSTIWHQRLRRSDQLSSHAAERIEQLSRAYFMVRLSHDRLEQNLISRPVTLRDAMLDLRNLLAQHAGQLDRETTGALMSILIHYCSLESAALYPADSKGRLQEEPITTCGKGAPLAANDLLLLSAMESGHTAYQAVNRLQETESSAYLVAAPLRTSKGALLGMLLITEMPFLALQRETLQILGVLLAYAADHADSALEARPILAYLPDCPTVFAAEMVKMVRLRRDLDISSALVTVCIKPDTRLDEICTALERQQRGLDHSWRRNVGWGVQFTTLMPFAGPASIEGYQARLNELLRKQFGKTIGEEGLTVRSTMIAADEPLYQLIDLLVEKA</sequence>
<dbReference type="Gene3D" id="3.30.450.40">
    <property type="match status" value="1"/>
</dbReference>
<feature type="transmembrane region" description="Helical" evidence="1">
    <location>
        <begin position="16"/>
        <end position="34"/>
    </location>
</feature>
<keyword evidence="4" id="KW-1185">Reference proteome</keyword>
<accession>A0ABS5U875</accession>
<reference evidence="3 4" key="1">
    <citation type="submission" date="2021-05" db="EMBL/GenBank/DDBJ databases">
        <title>The draft genome of Geobacter chapellei DSM 13688.</title>
        <authorList>
            <person name="Xu Z."/>
            <person name="Masuda Y."/>
            <person name="Itoh H."/>
            <person name="Senoo K."/>
        </authorList>
    </citation>
    <scope>NUCLEOTIDE SEQUENCE [LARGE SCALE GENOMIC DNA]</scope>
    <source>
        <strain evidence="3 4">DSM 13688</strain>
    </source>
</reference>
<name>A0ABS5U875_9BACT</name>
<protein>
    <recommendedName>
        <fullName evidence="2">PelD GGDEF domain-containing protein</fullName>
    </recommendedName>
</protein>
<keyword evidence="1" id="KW-1133">Transmembrane helix</keyword>
<keyword evidence="1" id="KW-0472">Membrane</keyword>
<dbReference type="Gene3D" id="3.30.70.2880">
    <property type="match status" value="1"/>
</dbReference>